<evidence type="ECO:0000256" key="1">
    <source>
        <dbReference type="ARBA" id="ARBA00022884"/>
    </source>
</evidence>
<dbReference type="Gene3D" id="3.30.160.20">
    <property type="match status" value="2"/>
</dbReference>
<dbReference type="PANTHER" id="PTHR10910:SF107">
    <property type="entry name" value="DOUBLE-STRANDED RNA-SPECIFIC ADENOSINE DEAMINASE"/>
    <property type="match status" value="1"/>
</dbReference>
<feature type="domain" description="A to I editase" evidence="6">
    <location>
        <begin position="552"/>
        <end position="889"/>
    </location>
</feature>
<evidence type="ECO:0000259" key="5">
    <source>
        <dbReference type="PROSITE" id="PS50139"/>
    </source>
</evidence>
<dbReference type="InterPro" id="IPR002466">
    <property type="entry name" value="A_deamin"/>
</dbReference>
<accession>A0A6F9D544</accession>
<dbReference type="PROSITE" id="PS50139">
    <property type="entry name" value="Z_BINDING"/>
    <property type="match status" value="1"/>
</dbReference>
<dbReference type="GO" id="GO:0003726">
    <property type="term" value="F:double-stranded RNA adenosine deaminase activity"/>
    <property type="evidence" value="ECO:0007669"/>
    <property type="project" value="InterPro"/>
</dbReference>
<dbReference type="Gene3D" id="1.10.10.10">
    <property type="entry name" value="Winged helix-like DNA-binding domain superfamily/Winged helix DNA-binding domain"/>
    <property type="match status" value="1"/>
</dbReference>
<dbReference type="SUPFAM" id="SSF46785">
    <property type="entry name" value="Winged helix' DNA-binding domain"/>
    <property type="match status" value="1"/>
</dbReference>
<dbReference type="PROSITE" id="PS50137">
    <property type="entry name" value="DS_RBD"/>
    <property type="match status" value="2"/>
</dbReference>
<organism evidence="7">
    <name type="scientific">Phallusia mammillata</name>
    <dbReference type="NCBI Taxonomy" id="59560"/>
    <lineage>
        <taxon>Eukaryota</taxon>
        <taxon>Metazoa</taxon>
        <taxon>Chordata</taxon>
        <taxon>Tunicata</taxon>
        <taxon>Ascidiacea</taxon>
        <taxon>Phlebobranchia</taxon>
        <taxon>Ascidiidae</taxon>
        <taxon>Phallusia</taxon>
    </lineage>
</organism>
<feature type="compositionally biased region" description="Polar residues" evidence="3">
    <location>
        <begin position="369"/>
        <end position="381"/>
    </location>
</feature>
<dbReference type="SMART" id="SM00550">
    <property type="entry name" value="Zalpha"/>
    <property type="match status" value="1"/>
</dbReference>
<dbReference type="GO" id="GO:0006396">
    <property type="term" value="P:RNA processing"/>
    <property type="evidence" value="ECO:0007669"/>
    <property type="project" value="InterPro"/>
</dbReference>
<feature type="domain" description="DRBM" evidence="4">
    <location>
        <begin position="409"/>
        <end position="476"/>
    </location>
</feature>
<feature type="region of interest" description="Disordered" evidence="3">
    <location>
        <begin position="369"/>
        <end position="396"/>
    </location>
</feature>
<dbReference type="GO" id="GO:0003725">
    <property type="term" value="F:double-stranded RNA binding"/>
    <property type="evidence" value="ECO:0007669"/>
    <property type="project" value="TreeGrafter"/>
</dbReference>
<dbReference type="GO" id="GO:0005737">
    <property type="term" value="C:cytoplasm"/>
    <property type="evidence" value="ECO:0007669"/>
    <property type="project" value="TreeGrafter"/>
</dbReference>
<dbReference type="GO" id="GO:0006382">
    <property type="term" value="P:adenosine to inosine editing"/>
    <property type="evidence" value="ECO:0007669"/>
    <property type="project" value="TreeGrafter"/>
</dbReference>
<dbReference type="InterPro" id="IPR036388">
    <property type="entry name" value="WH-like_DNA-bd_sf"/>
</dbReference>
<dbReference type="GO" id="GO:0008251">
    <property type="term" value="F:tRNA-specific adenosine deaminase activity"/>
    <property type="evidence" value="ECO:0007669"/>
    <property type="project" value="TreeGrafter"/>
</dbReference>
<dbReference type="InterPro" id="IPR042371">
    <property type="entry name" value="Z_dom"/>
</dbReference>
<evidence type="ECO:0000259" key="6">
    <source>
        <dbReference type="PROSITE" id="PS50141"/>
    </source>
</evidence>
<dbReference type="AlphaFoldDB" id="A0A6F9D544"/>
<dbReference type="Pfam" id="PF02295">
    <property type="entry name" value="z-alpha"/>
    <property type="match status" value="1"/>
</dbReference>
<dbReference type="CDD" id="cd19875">
    <property type="entry name" value="DSRM_EIF2AK2-like"/>
    <property type="match status" value="2"/>
</dbReference>
<reference evidence="7" key="1">
    <citation type="submission" date="2020-04" db="EMBL/GenBank/DDBJ databases">
        <authorList>
            <person name="Neveu A P."/>
        </authorList>
    </citation>
    <scope>NUCLEOTIDE SEQUENCE</scope>
    <source>
        <tissue evidence="7">Whole embryo</tissue>
    </source>
</reference>
<dbReference type="GO" id="GO:0005730">
    <property type="term" value="C:nucleolus"/>
    <property type="evidence" value="ECO:0007669"/>
    <property type="project" value="TreeGrafter"/>
</dbReference>
<evidence type="ECO:0000256" key="2">
    <source>
        <dbReference type="PROSITE-ProRule" id="PRU00266"/>
    </source>
</evidence>
<evidence type="ECO:0000259" key="4">
    <source>
        <dbReference type="PROSITE" id="PS50137"/>
    </source>
</evidence>
<dbReference type="Pfam" id="PF02137">
    <property type="entry name" value="A_deamin"/>
    <property type="match status" value="1"/>
</dbReference>
<dbReference type="InterPro" id="IPR014720">
    <property type="entry name" value="dsRBD_dom"/>
</dbReference>
<keyword evidence="1 2" id="KW-0694">RNA-binding</keyword>
<evidence type="ECO:0000256" key="3">
    <source>
        <dbReference type="SAM" id="MobiDB-lite"/>
    </source>
</evidence>
<feature type="domain" description="DRBM" evidence="4">
    <location>
        <begin position="303"/>
        <end position="370"/>
    </location>
</feature>
<dbReference type="SUPFAM" id="SSF54768">
    <property type="entry name" value="dsRNA-binding domain-like"/>
    <property type="match status" value="2"/>
</dbReference>
<dbReference type="PROSITE" id="PS50141">
    <property type="entry name" value="A_DEAMIN_EDITASE"/>
    <property type="match status" value="1"/>
</dbReference>
<dbReference type="InterPro" id="IPR036390">
    <property type="entry name" value="WH_DNA-bd_sf"/>
</dbReference>
<protein>
    <submittedName>
        <fullName evidence="7">Double-stranded RNA-specific adenosine deaminase-like</fullName>
    </submittedName>
</protein>
<dbReference type="PANTHER" id="PTHR10910">
    <property type="entry name" value="EUKARYOTE SPECIFIC DSRNA BINDING PROTEIN"/>
    <property type="match status" value="1"/>
</dbReference>
<gene>
    <name evidence="7" type="primary">Adar</name>
</gene>
<sequence length="890" mass="99713">METNSKEPDIESKIVKTLERSNPTPQSTPKLIHELKGFSPNRVTTTLQNMKRNHSIELFSHRPQTWGLNRPRTTQRARRPVQHSGNANQIELLCKIYESKQPEVPVQQLVKSTPYSKKHINHHLYDMQKKNLIKRTQGNPPKWYLLPKGKEKCRSYFSEGQPTNNQIMPENSSFVPQSNAPPTESAPVNVVHTQMPSEPGTNSSSLSEAQQHFTAATDTLLPPSFFALKHQQPAPSLHEESENNNLQYFPAEFYFPQTSVPPADLVENKPTEEMNTDVEGRLCEQANNSLLLSPDMAAAGEKNAVSMLNEHAQSNKLKLAYKVSDDGPPHKRRFMTVVQLGNNFYPPVEGNSKKESKLHAAQMVMNSLFPTSSNLPSTSQQPEPPNVPSQEQAEMESVDPNMLISPNKNAVSIVNEYAQANRLLINFDCKIHGPDHKRRFLTTLTLDKQIIAKVEGSSKKESKLKAAEAAVQKLHEQGKLKSVLGANTPEVMYHAHTCTYHDRVAGLVKQKFDELLSLLPDTIVGRKIIAGFVMLTIATQEWGEERKWTVISVSSGNRCVAGDKLSLRGDTVNDCHAEVIARRGLVRFLYSQLLYFMSGPKNDDCIFMPGNNNRLCLKPGISFHLYISTAPCGDSALFAKSDMDNSEGESGDGVHKPLFDNKKQGVLRTKVENGEGCIPIDEDANVPTWDGLLRGERLRTMSCSDKLAKWNFLGLQGALLSQFMEPIYMASLTLGMLYHHGHLTRAICCRLEKYLMDLPEFDATSSIFHVQHPSVSKITGEDPGRDTGKVKTREYSLNWTIGDPKAEVLDGTKGRCEPRYGCTNPISQVCKSNLYKCYQNVKQDQDFKSYALAKEASLEYQHAKSTMKKAFEQAGCGKWMNKPVEEDDFV</sequence>
<dbReference type="SMART" id="SM00358">
    <property type="entry name" value="DSRM"/>
    <property type="match status" value="2"/>
</dbReference>
<feature type="region of interest" description="Disordered" evidence="3">
    <location>
        <begin position="160"/>
        <end position="187"/>
    </location>
</feature>
<evidence type="ECO:0000313" key="7">
    <source>
        <dbReference type="EMBL" id="CAB3220007.1"/>
    </source>
</evidence>
<feature type="domain" description="Z-binding" evidence="5">
    <location>
        <begin position="83"/>
        <end position="147"/>
    </location>
</feature>
<dbReference type="SMART" id="SM00552">
    <property type="entry name" value="ADEAMc"/>
    <property type="match status" value="1"/>
</dbReference>
<dbReference type="EMBL" id="LR782722">
    <property type="protein sequence ID" value="CAB3220007.1"/>
    <property type="molecule type" value="mRNA"/>
</dbReference>
<proteinExistence type="evidence at transcript level"/>
<name>A0A6F9D544_9ASCI</name>
<dbReference type="Pfam" id="PF00035">
    <property type="entry name" value="dsrm"/>
    <property type="match status" value="2"/>
</dbReference>
<feature type="compositionally biased region" description="Polar residues" evidence="3">
    <location>
        <begin position="160"/>
        <end position="182"/>
    </location>
</feature>